<feature type="domain" description="Trimeric autotransporter adhesin YadA-like stalk" evidence="13">
    <location>
        <begin position="146"/>
        <end position="184"/>
    </location>
</feature>
<protein>
    <submittedName>
        <fullName evidence="15">Uncharacterized protein</fullName>
    </submittedName>
</protein>
<keyword evidence="5" id="KW-1134">Transmembrane beta strand</keyword>
<accession>A0ABN9J1J5</accession>
<evidence type="ECO:0000313" key="15">
    <source>
        <dbReference type="EMBL" id="CAJ0794976.1"/>
    </source>
</evidence>
<name>A0ABN9J1J5_9RALS</name>
<keyword evidence="7" id="KW-0732">Signal</keyword>
<dbReference type="SUPFAM" id="SSF101967">
    <property type="entry name" value="Adhesin YadA, collagen-binding domain"/>
    <property type="match status" value="4"/>
</dbReference>
<evidence type="ECO:0000256" key="11">
    <source>
        <dbReference type="SAM" id="MobiDB-lite"/>
    </source>
</evidence>
<evidence type="ECO:0000259" key="12">
    <source>
        <dbReference type="Pfam" id="PF03895"/>
    </source>
</evidence>
<evidence type="ECO:0000256" key="4">
    <source>
        <dbReference type="ARBA" id="ARBA00022448"/>
    </source>
</evidence>
<evidence type="ECO:0000313" key="16">
    <source>
        <dbReference type="Proteomes" id="UP001189813"/>
    </source>
</evidence>
<feature type="region of interest" description="Disordered" evidence="11">
    <location>
        <begin position="920"/>
        <end position="950"/>
    </location>
</feature>
<dbReference type="InterPro" id="IPR011049">
    <property type="entry name" value="Serralysin-like_metalloprot_C"/>
</dbReference>
<evidence type="ECO:0000259" key="14">
    <source>
        <dbReference type="Pfam" id="PF13018"/>
    </source>
</evidence>
<dbReference type="Pfam" id="PF03895">
    <property type="entry name" value="YadA_anchor"/>
    <property type="match status" value="1"/>
</dbReference>
<comment type="similarity">
    <text evidence="3">Belongs to the autotransporter-2 (AT-2) (TC 1.B.40) family.</text>
</comment>
<evidence type="ECO:0000256" key="2">
    <source>
        <dbReference type="ARBA" id="ARBA00004442"/>
    </source>
</evidence>
<dbReference type="InterPro" id="IPR008635">
    <property type="entry name" value="Coiled_stalk_dom"/>
</dbReference>
<feature type="domain" description="Trimeric autotransporter adhesin YadA-like stalk" evidence="13">
    <location>
        <begin position="841"/>
        <end position="882"/>
    </location>
</feature>
<evidence type="ECO:0000256" key="3">
    <source>
        <dbReference type="ARBA" id="ARBA00005848"/>
    </source>
</evidence>
<dbReference type="InterPro" id="IPR005594">
    <property type="entry name" value="YadA_C"/>
</dbReference>
<evidence type="ECO:0000256" key="5">
    <source>
        <dbReference type="ARBA" id="ARBA00022452"/>
    </source>
</evidence>
<feature type="domain" description="Trimeric autotransporter adhesin YadA-like C-terminal membrane anchor" evidence="12">
    <location>
        <begin position="1064"/>
        <end position="1114"/>
    </location>
</feature>
<keyword evidence="8" id="KW-0653">Protein transport</keyword>
<keyword evidence="16" id="KW-1185">Reference proteome</keyword>
<organism evidence="15 16">
    <name type="scientific">Ralstonia psammae</name>
    <dbReference type="NCBI Taxonomy" id="3058598"/>
    <lineage>
        <taxon>Bacteria</taxon>
        <taxon>Pseudomonadati</taxon>
        <taxon>Pseudomonadota</taxon>
        <taxon>Betaproteobacteria</taxon>
        <taxon>Burkholderiales</taxon>
        <taxon>Burkholderiaceae</taxon>
        <taxon>Ralstonia</taxon>
    </lineage>
</organism>
<feature type="domain" description="Trimeric autotransporter adhesin YadA-like stalk" evidence="13">
    <location>
        <begin position="787"/>
        <end position="808"/>
    </location>
</feature>
<feature type="compositionally biased region" description="Polar residues" evidence="11">
    <location>
        <begin position="941"/>
        <end position="950"/>
    </location>
</feature>
<evidence type="ECO:0000259" key="13">
    <source>
        <dbReference type="Pfam" id="PF05662"/>
    </source>
</evidence>
<feature type="domain" description="Trimeric autotransporter adhesin YadA-like stalk" evidence="13">
    <location>
        <begin position="593"/>
        <end position="621"/>
    </location>
</feature>
<dbReference type="SUPFAM" id="SSF54523">
    <property type="entry name" value="Pili subunits"/>
    <property type="match status" value="1"/>
</dbReference>
<proteinExistence type="inferred from homology"/>
<dbReference type="Gene3D" id="1.20.5.170">
    <property type="match status" value="5"/>
</dbReference>
<feature type="domain" description="Trimeric autotransporter adhesin YadA-like stalk" evidence="13">
    <location>
        <begin position="268"/>
        <end position="308"/>
    </location>
</feature>
<dbReference type="Gene3D" id="6.10.250.2040">
    <property type="match status" value="2"/>
</dbReference>
<dbReference type="Gene3D" id="2.60.40.4050">
    <property type="match status" value="1"/>
</dbReference>
<feature type="domain" description="Trimeric autotransporter adhesin YadA-like stalk" evidence="13">
    <location>
        <begin position="337"/>
        <end position="375"/>
    </location>
</feature>
<evidence type="ECO:0000256" key="10">
    <source>
        <dbReference type="ARBA" id="ARBA00023237"/>
    </source>
</evidence>
<keyword evidence="4" id="KW-0813">Transport</keyword>
<dbReference type="Pfam" id="PF13018">
    <property type="entry name" value="ESPR"/>
    <property type="match status" value="1"/>
</dbReference>
<dbReference type="Gene3D" id="3.30.1300.30">
    <property type="entry name" value="GSPII I/J protein-like"/>
    <property type="match status" value="1"/>
</dbReference>
<sequence>MNKTYRVIRNKSTGLWMVASEIACGRGKGRTASMLLAASLLGGGFMSAPSVHAQTANGGLQLCDATTPANSTGYGSNGSGKLSCTSTSASFSLNNYGDTNGLAGFSASTARVTGYRTGLLELKGDAGISLLGAATFNSNASFSGQQIKNLGVGTADTDAVNVSQLKGVFTALGGGAQLNADGTITAPSYALDSNKTTVNTVGAALTNLDTRVTANKTATDANTTHITNLTDGTAGLVQKDASNNLTIGKDIAGTSVSVAGTAGARTLSGVKDGTLSNTSTEAVTGKQLFTTNNRVDQLASGSLGIVQQNASTRTVTIGKDADGADISFANKDGNNRRLVNVANGQQTTDAVNLGQLNTVKQTVVDNAQASADALGGDAAVDATGKLTGPTYTLDNGKTFTSVGTALNNLDARTTTNTTDIAGLKDGTVGPVRQDADTKAISVAGSTGGTSINVAGTDGDRTISGVKAGAADTDAANVGQMNTAVNAVQTNVNNLSTTVSGIDTRVTQNTSDIAQAKTDIGTTNTNVTNLTNTVSSIDTRVTQNTNDISTLSGQINSGSVGLVKQDADTKAISVAGSTGGTSINVAGTDGDRTISGVKAGAADTDAANVGQVKAVQTDVNTLSAIASANATATVNALGGGATVGSDGKITAPTYTLNNGATTVNSVGDALGNLDTRTVANANSISNLTGQMNSGSVGLVQKDAETGDLTIDGDGAGTQISLGGKDASGNAITRKLTNVTAGTADTDAANVGQLKSVDNKVAALQSSAVQYDDASKGTLTLNKGGSATQIKNVADGTDDTDAVNLRQLMKAGMVNPDGTVASVVTYDDASKESATLGGANGTKLTNLTDGSIADGSKDAVTGSQLNASYQRVAGALGGGASLTNGVWTAPSYHFIGGQQYNNVGDALANLDTRVNTLEQGDQSANMLDGNGNDTDTKTEAAATGSNSVASGTNSTAVGANAQANATNSVSLGNNSVADRDNTVSVGSQGSERQITNVMAGVQDTDAVNVKQMNDKVAGVQGQIDTLQSQVNQRFDQMDSRMNRLGAMNAAMSTMVASVAGLQTENRMAIGTGLYRGQTALAIGYQRKIGSRANVTIGGSTAGGTEYNVGVAAGYGW</sequence>
<evidence type="ECO:0000256" key="6">
    <source>
        <dbReference type="ARBA" id="ARBA00022692"/>
    </source>
</evidence>
<dbReference type="Proteomes" id="UP001189813">
    <property type="component" value="Unassembled WGS sequence"/>
</dbReference>
<dbReference type="Pfam" id="PF05662">
    <property type="entry name" value="YadA_stalk"/>
    <property type="match status" value="9"/>
</dbReference>
<feature type="domain" description="Trimeric autotransporter adhesin YadA-like stalk" evidence="13">
    <location>
        <begin position="462"/>
        <end position="501"/>
    </location>
</feature>
<feature type="domain" description="ESPR" evidence="14">
    <location>
        <begin position="1"/>
        <end position="44"/>
    </location>
</feature>
<evidence type="ECO:0000256" key="8">
    <source>
        <dbReference type="ARBA" id="ARBA00022927"/>
    </source>
</evidence>
<feature type="domain" description="Trimeric autotransporter adhesin YadA-like stalk" evidence="13">
    <location>
        <begin position="991"/>
        <end position="1029"/>
    </location>
</feature>
<reference evidence="15 16" key="1">
    <citation type="submission" date="2023-07" db="EMBL/GenBank/DDBJ databases">
        <authorList>
            <person name="Peeters C."/>
        </authorList>
    </citation>
    <scope>NUCLEOTIDE SEQUENCE [LARGE SCALE GENOMIC DNA]</scope>
    <source>
        <strain evidence="15 16">LMG 19083</strain>
    </source>
</reference>
<feature type="domain" description="Trimeric autotransporter adhesin YadA-like stalk" evidence="13">
    <location>
        <begin position="733"/>
        <end position="762"/>
    </location>
</feature>
<evidence type="ECO:0000256" key="9">
    <source>
        <dbReference type="ARBA" id="ARBA00023136"/>
    </source>
</evidence>
<dbReference type="EMBL" id="CATZBU010000005">
    <property type="protein sequence ID" value="CAJ0794976.1"/>
    <property type="molecule type" value="Genomic_DNA"/>
</dbReference>
<comment type="caution">
    <text evidence="15">The sequence shown here is derived from an EMBL/GenBank/DDBJ whole genome shotgun (WGS) entry which is preliminary data.</text>
</comment>
<dbReference type="Gene3D" id="1.20.5.340">
    <property type="match status" value="1"/>
</dbReference>
<evidence type="ECO:0000256" key="7">
    <source>
        <dbReference type="ARBA" id="ARBA00022729"/>
    </source>
</evidence>
<dbReference type="InterPro" id="IPR024973">
    <property type="entry name" value="ESPR"/>
</dbReference>
<keyword evidence="9" id="KW-0472">Membrane</keyword>
<keyword evidence="6" id="KW-0812">Transmembrane</keyword>
<evidence type="ECO:0000256" key="1">
    <source>
        <dbReference type="ARBA" id="ARBA00004241"/>
    </source>
</evidence>
<comment type="subcellular location">
    <subcellularLocation>
        <location evidence="2">Cell outer membrane</location>
    </subcellularLocation>
    <subcellularLocation>
        <location evidence="1">Cell surface</location>
    </subcellularLocation>
</comment>
<dbReference type="InterPro" id="IPR045584">
    <property type="entry name" value="Pilin-like"/>
</dbReference>
<gene>
    <name evidence="15" type="ORF">LMG19083_02656</name>
</gene>
<keyword evidence="10" id="KW-0998">Cell outer membrane</keyword>